<dbReference type="EMBL" id="JALNTZ010000004">
    <property type="protein sequence ID" value="KAJ3653626.1"/>
    <property type="molecule type" value="Genomic_DNA"/>
</dbReference>
<dbReference type="PANTHER" id="PTHR11012">
    <property type="entry name" value="PROTEIN KINASE-LIKE DOMAIN-CONTAINING"/>
    <property type="match status" value="1"/>
</dbReference>
<reference evidence="2" key="1">
    <citation type="journal article" date="2023" name="G3 (Bethesda)">
        <title>Whole genome assemblies of Zophobas morio and Tenebrio molitor.</title>
        <authorList>
            <person name="Kaur S."/>
            <person name="Stinson S.A."/>
            <person name="diCenzo G.C."/>
        </authorList>
    </citation>
    <scope>NUCLEOTIDE SEQUENCE</scope>
    <source>
        <strain evidence="2">QUZm001</strain>
    </source>
</reference>
<evidence type="ECO:0000313" key="2">
    <source>
        <dbReference type="EMBL" id="KAJ3653626.1"/>
    </source>
</evidence>
<name>A0AA38IEA5_9CUCU</name>
<keyword evidence="3" id="KW-1185">Reference proteome</keyword>
<accession>A0AA38IEA5</accession>
<sequence length="407" mass="47251">MNTSDTLSLCEQIISRKLITGDFLVIDFHQAPFGQVNGFLGDHSSLKITIERNSGHEKHTFFIKSIPTVKSQRDFILEINGFFKEKFFFTQFLDLLREHSITVLDDTIPTCYYTDGKIFAFEDLTQSGYTTLSCRSSLDLECVKVALKAIAKLHASAIVLEEKKSFRLIDAFSEELAETFYSDKETVKKAATSYRHGFNAFIDLTYNSRMKTSKTLLREKILEGYDRQKQFVKPSTTFRNTFLHGDLWTKNMMFKFEDGRPVNCVLVDFQSHRYGPPAQDVVAFLHLTTDQKFRQKHMEEMLHFYYQELDHVLTGFGLGGIITQDEFSTSCDFFRQFALTQKCIHLQVVALSQEIATELLADEKYAFFVLFENKYDFVFTACEKDELYKKVNFEAITELSQFYEDQL</sequence>
<dbReference type="SMART" id="SM00587">
    <property type="entry name" value="CHK"/>
    <property type="match status" value="1"/>
</dbReference>
<comment type="caution">
    <text evidence="2">The sequence shown here is derived from an EMBL/GenBank/DDBJ whole genome shotgun (WGS) entry which is preliminary data.</text>
</comment>
<proteinExistence type="predicted"/>
<dbReference type="Pfam" id="PF02958">
    <property type="entry name" value="EcKL"/>
    <property type="match status" value="1"/>
</dbReference>
<evidence type="ECO:0000313" key="3">
    <source>
        <dbReference type="Proteomes" id="UP001168821"/>
    </source>
</evidence>
<protein>
    <recommendedName>
        <fullName evidence="1">CHK kinase-like domain-containing protein</fullName>
    </recommendedName>
</protein>
<dbReference type="InterPro" id="IPR004119">
    <property type="entry name" value="EcKL"/>
</dbReference>
<dbReference type="Gene3D" id="3.90.1200.10">
    <property type="match status" value="1"/>
</dbReference>
<feature type="domain" description="CHK kinase-like" evidence="1">
    <location>
        <begin position="119"/>
        <end position="315"/>
    </location>
</feature>
<dbReference type="Proteomes" id="UP001168821">
    <property type="component" value="Unassembled WGS sequence"/>
</dbReference>
<evidence type="ECO:0000259" key="1">
    <source>
        <dbReference type="SMART" id="SM00587"/>
    </source>
</evidence>
<dbReference type="AlphaFoldDB" id="A0AA38IEA5"/>
<organism evidence="2 3">
    <name type="scientific">Zophobas morio</name>
    <dbReference type="NCBI Taxonomy" id="2755281"/>
    <lineage>
        <taxon>Eukaryota</taxon>
        <taxon>Metazoa</taxon>
        <taxon>Ecdysozoa</taxon>
        <taxon>Arthropoda</taxon>
        <taxon>Hexapoda</taxon>
        <taxon>Insecta</taxon>
        <taxon>Pterygota</taxon>
        <taxon>Neoptera</taxon>
        <taxon>Endopterygota</taxon>
        <taxon>Coleoptera</taxon>
        <taxon>Polyphaga</taxon>
        <taxon>Cucujiformia</taxon>
        <taxon>Tenebrionidae</taxon>
        <taxon>Zophobas</taxon>
    </lineage>
</organism>
<dbReference type="PANTHER" id="PTHR11012:SF48">
    <property type="entry name" value="CHK KINASE-LIKE DOMAIN-CONTAINING PROTEIN-RELATED"/>
    <property type="match status" value="1"/>
</dbReference>
<dbReference type="SUPFAM" id="SSF56112">
    <property type="entry name" value="Protein kinase-like (PK-like)"/>
    <property type="match status" value="1"/>
</dbReference>
<dbReference type="InterPro" id="IPR015897">
    <property type="entry name" value="CHK_kinase-like"/>
</dbReference>
<dbReference type="InterPro" id="IPR011009">
    <property type="entry name" value="Kinase-like_dom_sf"/>
</dbReference>
<gene>
    <name evidence="2" type="ORF">Zmor_012866</name>
</gene>